<comment type="caution">
    <text evidence="1">The sequence shown here is derived from an EMBL/GenBank/DDBJ whole genome shotgun (WGS) entry which is preliminary data.</text>
</comment>
<evidence type="ECO:0000313" key="1">
    <source>
        <dbReference type="EMBL" id="GBF49782.1"/>
    </source>
</evidence>
<organism evidence="1 2">
    <name type="scientific">Leptospira ryugenii</name>
    <dbReference type="NCBI Taxonomy" id="1917863"/>
    <lineage>
        <taxon>Bacteria</taxon>
        <taxon>Pseudomonadati</taxon>
        <taxon>Spirochaetota</taxon>
        <taxon>Spirochaetia</taxon>
        <taxon>Leptospirales</taxon>
        <taxon>Leptospiraceae</taxon>
        <taxon>Leptospira</taxon>
    </lineage>
</organism>
<sequence length="254" mass="29144">MEKFRVGVFLFLLLVIAVLTFSLTKSWRLYDSGYEVNVEQPVDTEKEKESILEPEESSIDLEDGNAKVYWKQFLVYPVGLVKENGGIGPDGILSHARNLFSVNLKTGSVKKFFKRDIYVWDFFPGEFTKKTTQNAIDEPKEDVLSIERRLIVIAATKDSNKDSVLNHKDYKTVFLFDPDKELVTDVLPEGYHFRKLIFNTQKNQLVLIVQRNPSLETEIKGSSKEKTKKPSTEIYSYDILLEKGIFSAPIETAF</sequence>
<keyword evidence="2" id="KW-1185">Reference proteome</keyword>
<dbReference type="AlphaFoldDB" id="A0A2P2DYT9"/>
<accession>A0A2P2DYT9</accession>
<proteinExistence type="predicted"/>
<dbReference type="EMBL" id="BFBB01000003">
    <property type="protein sequence ID" value="GBF49782.1"/>
    <property type="molecule type" value="Genomic_DNA"/>
</dbReference>
<dbReference type="OrthoDB" id="341723at2"/>
<gene>
    <name evidence="1" type="ORF">LPTSP4_13010</name>
</gene>
<dbReference type="RefSeq" id="WP_108974963.1">
    <property type="nucleotide sequence ID" value="NZ_BFBB01000003.1"/>
</dbReference>
<name>A0A2P2DYT9_9LEPT</name>
<dbReference type="Proteomes" id="UP000245133">
    <property type="component" value="Unassembled WGS sequence"/>
</dbReference>
<evidence type="ECO:0000313" key="2">
    <source>
        <dbReference type="Proteomes" id="UP000245133"/>
    </source>
</evidence>
<reference evidence="1 2" key="1">
    <citation type="submission" date="2018-02" db="EMBL/GenBank/DDBJ databases">
        <title>Novel Leptospira species isolated from soil and water in Japan.</title>
        <authorList>
            <person name="Nakao R."/>
            <person name="Masuzawa T."/>
        </authorList>
    </citation>
    <scope>NUCLEOTIDE SEQUENCE [LARGE SCALE GENOMIC DNA]</scope>
    <source>
        <strain evidence="1 2">YH101</strain>
    </source>
</reference>
<protein>
    <submittedName>
        <fullName evidence="1">Uncharacterized protein</fullName>
    </submittedName>
</protein>